<evidence type="ECO:0000256" key="2">
    <source>
        <dbReference type="ARBA" id="ARBA00022679"/>
    </source>
</evidence>
<dbReference type="STRING" id="660518.SAMN05216218_11161"/>
<dbReference type="CDD" id="cd01166">
    <property type="entry name" value="KdgK"/>
    <property type="match status" value="1"/>
</dbReference>
<protein>
    <submittedName>
        <fullName evidence="7">2-dehydro-3-deoxygluconokinase</fullName>
    </submittedName>
</protein>
<dbReference type="GO" id="GO:0016301">
    <property type="term" value="F:kinase activity"/>
    <property type="evidence" value="ECO:0007669"/>
    <property type="project" value="UniProtKB-KW"/>
</dbReference>
<evidence type="ECO:0000313" key="8">
    <source>
        <dbReference type="Proteomes" id="UP000199076"/>
    </source>
</evidence>
<evidence type="ECO:0000259" key="6">
    <source>
        <dbReference type="Pfam" id="PF00294"/>
    </source>
</evidence>
<dbReference type="InterPro" id="IPR011611">
    <property type="entry name" value="PfkB_dom"/>
</dbReference>
<keyword evidence="5" id="KW-0067">ATP-binding</keyword>
<gene>
    <name evidence="7" type="ORF">SAMN05216218_11161</name>
</gene>
<sequence>MTQLVTFGEAVLRLSPPPTARLETAEQFDVWTTGAASNVAVAASRLGTDVTWLSKLSDTPLGRRAVATLRGHGLTTDVAWVDADESRQGLTFYEHGTAPRESTTIDDRDRTALETIEPAELPMDTVQNAEAVFASGESLALSDDVVETTQAVLRAAGGKSVLGLDHRPDLWSSEEARETITDLFPAVDVFVTNTEEAQRVLKQTGKPPEIAHQLANEGDFETVVMTRGEHGALVWHDATIHERDAVETDAADVTGQHDAFVGAFLSRRLAGDDVGDALAHGVAAAALTRTIHGPVPTIDPSEVEHVIADLDHGSPGGSGGPLR</sequence>
<organism evidence="7 8">
    <name type="scientific">Halorientalis regularis</name>
    <dbReference type="NCBI Taxonomy" id="660518"/>
    <lineage>
        <taxon>Archaea</taxon>
        <taxon>Methanobacteriati</taxon>
        <taxon>Methanobacteriota</taxon>
        <taxon>Stenosarchaea group</taxon>
        <taxon>Halobacteria</taxon>
        <taxon>Halobacteriales</taxon>
        <taxon>Haloarculaceae</taxon>
        <taxon>Halorientalis</taxon>
    </lineage>
</organism>
<dbReference type="Proteomes" id="UP000199076">
    <property type="component" value="Unassembled WGS sequence"/>
</dbReference>
<keyword evidence="3" id="KW-0547">Nucleotide-binding</keyword>
<dbReference type="PANTHER" id="PTHR43085">
    <property type="entry name" value="HEXOKINASE FAMILY MEMBER"/>
    <property type="match status" value="1"/>
</dbReference>
<evidence type="ECO:0000313" key="7">
    <source>
        <dbReference type="EMBL" id="SDF90871.1"/>
    </source>
</evidence>
<reference evidence="8" key="1">
    <citation type="submission" date="2016-10" db="EMBL/GenBank/DDBJ databases">
        <authorList>
            <person name="Varghese N."/>
            <person name="Submissions S."/>
        </authorList>
    </citation>
    <scope>NUCLEOTIDE SEQUENCE [LARGE SCALE GENOMIC DNA]</scope>
    <source>
        <strain evidence="8">IBRC-M 10760</strain>
    </source>
</reference>
<dbReference type="Pfam" id="PF00294">
    <property type="entry name" value="PfkB"/>
    <property type="match status" value="1"/>
</dbReference>
<feature type="domain" description="Carbohydrate kinase PfkB" evidence="6">
    <location>
        <begin position="1"/>
        <end position="294"/>
    </location>
</feature>
<dbReference type="AlphaFoldDB" id="A0A1G7PX91"/>
<evidence type="ECO:0000256" key="3">
    <source>
        <dbReference type="ARBA" id="ARBA00022741"/>
    </source>
</evidence>
<dbReference type="OrthoDB" id="96179at2157"/>
<evidence type="ECO:0000256" key="5">
    <source>
        <dbReference type="ARBA" id="ARBA00022840"/>
    </source>
</evidence>
<dbReference type="EMBL" id="FNBK01000011">
    <property type="protein sequence ID" value="SDF90871.1"/>
    <property type="molecule type" value="Genomic_DNA"/>
</dbReference>
<dbReference type="RefSeq" id="WP_092693603.1">
    <property type="nucleotide sequence ID" value="NZ_FNBK01000011.1"/>
</dbReference>
<dbReference type="InterPro" id="IPR050306">
    <property type="entry name" value="PfkB_Carbo_kinase"/>
</dbReference>
<keyword evidence="2" id="KW-0808">Transferase</keyword>
<dbReference type="SUPFAM" id="SSF53613">
    <property type="entry name" value="Ribokinase-like"/>
    <property type="match status" value="1"/>
</dbReference>
<dbReference type="GO" id="GO:0005524">
    <property type="term" value="F:ATP binding"/>
    <property type="evidence" value="ECO:0007669"/>
    <property type="project" value="UniProtKB-KW"/>
</dbReference>
<keyword evidence="4 7" id="KW-0418">Kinase</keyword>
<accession>A0A1G7PX91</accession>
<dbReference type="PANTHER" id="PTHR43085:SF1">
    <property type="entry name" value="PSEUDOURIDINE KINASE-RELATED"/>
    <property type="match status" value="1"/>
</dbReference>
<dbReference type="PRINTS" id="PR00990">
    <property type="entry name" value="RIBOKINASE"/>
</dbReference>
<dbReference type="InterPro" id="IPR002139">
    <property type="entry name" value="Ribo/fructo_kinase"/>
</dbReference>
<proteinExistence type="inferred from homology"/>
<evidence type="ECO:0000256" key="1">
    <source>
        <dbReference type="ARBA" id="ARBA00010688"/>
    </source>
</evidence>
<dbReference type="InterPro" id="IPR029056">
    <property type="entry name" value="Ribokinase-like"/>
</dbReference>
<evidence type="ECO:0000256" key="4">
    <source>
        <dbReference type="ARBA" id="ARBA00022777"/>
    </source>
</evidence>
<dbReference type="Gene3D" id="3.40.1190.20">
    <property type="match status" value="1"/>
</dbReference>
<keyword evidence="8" id="KW-1185">Reference proteome</keyword>
<name>A0A1G7PX91_9EURY</name>
<comment type="similarity">
    <text evidence="1">Belongs to the carbohydrate kinase PfkB family.</text>
</comment>